<dbReference type="InterPro" id="IPR023000">
    <property type="entry name" value="Shikimate_kinase_CS"/>
</dbReference>
<evidence type="ECO:0000256" key="6">
    <source>
        <dbReference type="ARBA" id="ARBA00022741"/>
    </source>
</evidence>
<evidence type="ECO:0000256" key="11">
    <source>
        <dbReference type="HAMAP-Rule" id="MF_00109"/>
    </source>
</evidence>
<keyword evidence="9 11" id="KW-0057">Aromatic amino acid biosynthesis</keyword>
<feature type="binding site" evidence="11">
    <location>
        <position position="139"/>
    </location>
    <ligand>
        <name>substrate</name>
    </ligand>
</feature>
<keyword evidence="8 11" id="KW-0067">ATP-binding</keyword>
<dbReference type="HAMAP" id="MF_00109">
    <property type="entry name" value="Shikimate_kinase"/>
    <property type="match status" value="1"/>
</dbReference>
<evidence type="ECO:0000256" key="5">
    <source>
        <dbReference type="ARBA" id="ARBA00022679"/>
    </source>
</evidence>
<accession>A0A2H0KCU5</accession>
<dbReference type="InterPro" id="IPR031322">
    <property type="entry name" value="Shikimate/glucono_kinase"/>
</dbReference>
<keyword evidence="4 11" id="KW-0028">Amino-acid biosynthesis</keyword>
<dbReference type="PRINTS" id="PR01100">
    <property type="entry name" value="SHIKIMTKNASE"/>
</dbReference>
<protein>
    <recommendedName>
        <fullName evidence="3 11">Shikimate kinase</fullName>
        <shortName evidence="11">SK</shortName>
        <ecNumber evidence="3 11">2.7.1.71</ecNumber>
    </recommendedName>
</protein>
<evidence type="ECO:0000256" key="10">
    <source>
        <dbReference type="ARBA" id="ARBA00048567"/>
    </source>
</evidence>
<evidence type="ECO:0000256" key="4">
    <source>
        <dbReference type="ARBA" id="ARBA00022605"/>
    </source>
</evidence>
<dbReference type="Gene3D" id="3.40.50.300">
    <property type="entry name" value="P-loop containing nucleotide triphosphate hydrolases"/>
    <property type="match status" value="1"/>
</dbReference>
<dbReference type="UniPathway" id="UPA00053">
    <property type="reaction ID" value="UER00088"/>
</dbReference>
<proteinExistence type="inferred from homology"/>
<dbReference type="EC" id="2.7.1.71" evidence="3 11"/>
<evidence type="ECO:0000256" key="1">
    <source>
        <dbReference type="ARBA" id="ARBA00004842"/>
    </source>
</evidence>
<feature type="binding site" evidence="11">
    <location>
        <position position="82"/>
    </location>
    <ligand>
        <name>substrate</name>
    </ligand>
</feature>
<comment type="pathway">
    <text evidence="1 11">Metabolic intermediate biosynthesis; chorismate biosynthesis; chorismate from D-erythrose 4-phosphate and phosphoenolpyruvate: step 5/7.</text>
</comment>
<comment type="catalytic activity">
    <reaction evidence="10 11">
        <text>shikimate + ATP = 3-phosphoshikimate + ADP + H(+)</text>
        <dbReference type="Rhea" id="RHEA:13121"/>
        <dbReference type="ChEBI" id="CHEBI:15378"/>
        <dbReference type="ChEBI" id="CHEBI:30616"/>
        <dbReference type="ChEBI" id="CHEBI:36208"/>
        <dbReference type="ChEBI" id="CHEBI:145989"/>
        <dbReference type="ChEBI" id="CHEBI:456216"/>
        <dbReference type="EC" id="2.7.1.71"/>
    </reaction>
</comment>
<keyword evidence="7 11" id="KW-0418">Kinase</keyword>
<dbReference type="PANTHER" id="PTHR21087">
    <property type="entry name" value="SHIKIMATE KINASE"/>
    <property type="match status" value="1"/>
</dbReference>
<sequence length="172" mass="18979">MKHIILIGFKSVGKTVIGKRLAQMLGRTFLDLDVAVERKHGKGMSCRAIVASEGEEAFRTLESGALADILKTNESVILALGGGAVMSSVNQELLRAHTVVYISASPDALFERIMKGGRPAFFSTDLTDRKAFDKLYTEREPIYEKSAKFKVQNEKGVKDTVEKIIKILHHTS</sequence>
<feature type="binding site" evidence="11">
    <location>
        <position position="59"/>
    </location>
    <ligand>
        <name>substrate</name>
    </ligand>
</feature>
<feature type="binding site" evidence="11">
    <location>
        <begin position="11"/>
        <end position="16"/>
    </location>
    <ligand>
        <name>ATP</name>
        <dbReference type="ChEBI" id="CHEBI:30616"/>
    </ligand>
</feature>
<dbReference type="GO" id="GO:0004765">
    <property type="term" value="F:shikimate kinase activity"/>
    <property type="evidence" value="ECO:0007669"/>
    <property type="project" value="UniProtKB-UniRule"/>
</dbReference>
<dbReference type="AlphaFoldDB" id="A0A2H0KCU5"/>
<keyword evidence="11" id="KW-0460">Magnesium</keyword>
<evidence type="ECO:0000256" key="2">
    <source>
        <dbReference type="ARBA" id="ARBA00006997"/>
    </source>
</evidence>
<dbReference type="GO" id="GO:0005829">
    <property type="term" value="C:cytosol"/>
    <property type="evidence" value="ECO:0007669"/>
    <property type="project" value="TreeGrafter"/>
</dbReference>
<name>A0A2H0KCU5_9BACT</name>
<comment type="subunit">
    <text evidence="11">Monomer.</text>
</comment>
<evidence type="ECO:0000256" key="8">
    <source>
        <dbReference type="ARBA" id="ARBA00022840"/>
    </source>
</evidence>
<feature type="binding site" evidence="11">
    <location>
        <position position="118"/>
    </location>
    <ligand>
        <name>ATP</name>
        <dbReference type="ChEBI" id="CHEBI:30616"/>
    </ligand>
</feature>
<evidence type="ECO:0000313" key="13">
    <source>
        <dbReference type="Proteomes" id="UP000229342"/>
    </source>
</evidence>
<dbReference type="GO" id="GO:0005524">
    <property type="term" value="F:ATP binding"/>
    <property type="evidence" value="ECO:0007669"/>
    <property type="project" value="UniProtKB-UniRule"/>
</dbReference>
<comment type="caution">
    <text evidence="11">Lacks conserved residue(s) required for the propagation of feature annotation.</text>
</comment>
<dbReference type="Proteomes" id="UP000229342">
    <property type="component" value="Unassembled WGS sequence"/>
</dbReference>
<comment type="similarity">
    <text evidence="2 11">Belongs to the shikimate kinase family.</text>
</comment>
<dbReference type="GO" id="GO:0009073">
    <property type="term" value="P:aromatic amino acid family biosynthetic process"/>
    <property type="evidence" value="ECO:0007669"/>
    <property type="project" value="UniProtKB-KW"/>
</dbReference>
<keyword evidence="11" id="KW-0963">Cytoplasm</keyword>
<comment type="function">
    <text evidence="11">Catalyzes the specific phosphorylation of the 3-hydroxyl group of shikimic acid using ATP as a cosubstrate.</text>
</comment>
<dbReference type="GO" id="GO:0000287">
    <property type="term" value="F:magnesium ion binding"/>
    <property type="evidence" value="ECO:0007669"/>
    <property type="project" value="UniProtKB-UniRule"/>
</dbReference>
<keyword evidence="11" id="KW-0479">Metal-binding</keyword>
<evidence type="ECO:0000256" key="9">
    <source>
        <dbReference type="ARBA" id="ARBA00023141"/>
    </source>
</evidence>
<keyword evidence="5 11" id="KW-0808">Transferase</keyword>
<dbReference type="InterPro" id="IPR027417">
    <property type="entry name" value="P-loop_NTPase"/>
</dbReference>
<dbReference type="Pfam" id="PF01202">
    <property type="entry name" value="SKI"/>
    <property type="match status" value="1"/>
</dbReference>
<evidence type="ECO:0000313" key="12">
    <source>
        <dbReference type="EMBL" id="PIQ69088.1"/>
    </source>
</evidence>
<keyword evidence="6 11" id="KW-0547">Nucleotide-binding</keyword>
<feature type="binding site" evidence="11">
    <location>
        <position position="33"/>
    </location>
    <ligand>
        <name>substrate</name>
    </ligand>
</feature>
<feature type="binding site" evidence="11">
    <location>
        <position position="15"/>
    </location>
    <ligand>
        <name>Mg(2+)</name>
        <dbReference type="ChEBI" id="CHEBI:18420"/>
    </ligand>
</feature>
<dbReference type="EMBL" id="PCVG01000012">
    <property type="protein sequence ID" value="PIQ69088.1"/>
    <property type="molecule type" value="Genomic_DNA"/>
</dbReference>
<reference evidence="12 13" key="1">
    <citation type="submission" date="2017-09" db="EMBL/GenBank/DDBJ databases">
        <title>Depth-based differentiation of microbial function through sediment-hosted aquifers and enrichment of novel symbionts in the deep terrestrial subsurface.</title>
        <authorList>
            <person name="Probst A.J."/>
            <person name="Ladd B."/>
            <person name="Jarett J.K."/>
            <person name="Geller-Mcgrath D.E."/>
            <person name="Sieber C.M."/>
            <person name="Emerson J.B."/>
            <person name="Anantharaman K."/>
            <person name="Thomas B.C."/>
            <person name="Malmstrom R."/>
            <person name="Stieglmeier M."/>
            <person name="Klingl A."/>
            <person name="Woyke T."/>
            <person name="Ryan C.M."/>
            <person name="Banfield J.F."/>
        </authorList>
    </citation>
    <scope>NUCLEOTIDE SEQUENCE [LARGE SCALE GENOMIC DNA]</scope>
    <source>
        <strain evidence="12">CG11_big_fil_rev_8_21_14_0_20_46_11</strain>
    </source>
</reference>
<dbReference type="InterPro" id="IPR000623">
    <property type="entry name" value="Shikimate_kinase/TSH1"/>
</dbReference>
<dbReference type="PANTHER" id="PTHR21087:SF16">
    <property type="entry name" value="SHIKIMATE KINASE 1, CHLOROPLASTIC"/>
    <property type="match status" value="1"/>
</dbReference>
<evidence type="ECO:0000256" key="7">
    <source>
        <dbReference type="ARBA" id="ARBA00022777"/>
    </source>
</evidence>
<comment type="cofactor">
    <cofactor evidence="11">
        <name>Mg(2+)</name>
        <dbReference type="ChEBI" id="CHEBI:18420"/>
    </cofactor>
    <text evidence="11">Binds 1 Mg(2+) ion per subunit.</text>
</comment>
<dbReference type="GO" id="GO:0008652">
    <property type="term" value="P:amino acid biosynthetic process"/>
    <property type="evidence" value="ECO:0007669"/>
    <property type="project" value="UniProtKB-KW"/>
</dbReference>
<dbReference type="PROSITE" id="PS01128">
    <property type="entry name" value="SHIKIMATE_KINASE"/>
    <property type="match status" value="1"/>
</dbReference>
<organism evidence="12 13">
    <name type="scientific">Candidatus Taylorbacteria bacterium CG11_big_fil_rev_8_21_14_0_20_46_11</name>
    <dbReference type="NCBI Taxonomy" id="1975025"/>
    <lineage>
        <taxon>Bacteria</taxon>
        <taxon>Candidatus Tayloriibacteriota</taxon>
    </lineage>
</organism>
<dbReference type="GO" id="GO:0009423">
    <property type="term" value="P:chorismate biosynthetic process"/>
    <property type="evidence" value="ECO:0007669"/>
    <property type="project" value="UniProtKB-UniRule"/>
</dbReference>
<dbReference type="SUPFAM" id="SSF52540">
    <property type="entry name" value="P-loop containing nucleoside triphosphate hydrolases"/>
    <property type="match status" value="1"/>
</dbReference>
<gene>
    <name evidence="11" type="primary">aroK</name>
    <name evidence="12" type="ORF">COV91_00570</name>
</gene>
<comment type="caution">
    <text evidence="12">The sequence shown here is derived from an EMBL/GenBank/DDBJ whole genome shotgun (WGS) entry which is preliminary data.</text>
</comment>
<dbReference type="CDD" id="cd00464">
    <property type="entry name" value="SK"/>
    <property type="match status" value="1"/>
</dbReference>
<evidence type="ECO:0000256" key="3">
    <source>
        <dbReference type="ARBA" id="ARBA00012154"/>
    </source>
</evidence>
<comment type="subcellular location">
    <subcellularLocation>
        <location evidence="11">Cytoplasm</location>
    </subcellularLocation>
</comment>